<dbReference type="AlphaFoldDB" id="A0A7W9ARP4"/>
<dbReference type="PANTHER" id="PTHR22726:SF1">
    <property type="entry name" value="METALLOENDOPEPTIDASE OMA1, MITOCHONDRIAL"/>
    <property type="match status" value="1"/>
</dbReference>
<comment type="cofactor">
    <cofactor evidence="6">
        <name>Zn(2+)</name>
        <dbReference type="ChEBI" id="CHEBI:29105"/>
    </cofactor>
    <text evidence="6">Binds 1 zinc ion per subunit.</text>
</comment>
<evidence type="ECO:0000313" key="10">
    <source>
        <dbReference type="EMBL" id="MBB5699380.1"/>
    </source>
</evidence>
<keyword evidence="4 6" id="KW-0862">Zinc</keyword>
<dbReference type="InterPro" id="IPR051156">
    <property type="entry name" value="Mito/Outer_Membr_Metalloprot"/>
</dbReference>
<protein>
    <recommendedName>
        <fullName evidence="12">Peptidase M48 family protein</fullName>
    </recommendedName>
</protein>
<gene>
    <name evidence="10" type="ORF">FHR19_002746</name>
</gene>
<proteinExistence type="inferred from homology"/>
<evidence type="ECO:0008006" key="12">
    <source>
        <dbReference type="Google" id="ProtNLM"/>
    </source>
</evidence>
<comment type="similarity">
    <text evidence="6">Belongs to the peptidase M48 family.</text>
</comment>
<comment type="caution">
    <text evidence="10">The sequence shown here is derived from an EMBL/GenBank/DDBJ whole genome shotgun (WGS) entry which is preliminary data.</text>
</comment>
<keyword evidence="7" id="KW-0732">Signal</keyword>
<sequence length="341" mass="36005">MSRSWLCKLAALLMLVAAPPATVAAQDLISVFEGLRAADARLERLGERLAIAAAPWCRTVQPALGIAIHGPDQYLGDARAPATAHFGFTTPIGVSGIVPGGAAARAGVKADDSIAAIDGRRTDRFDILPSDTRATAPLAAFDRAAATLSPAGPVRLSLQRGGKPVEAVLKTVPMCRARFEQRDADVVAASADGVLVQISSRLMDTLDDEGVAVLLAHELAHNVLEHRRRLNAAGVSRGLLAGFGRNAGLFKQTEVEADILSVHILAKAGYDPAIGGRFWQINGSKLAGGLRDATHPGWRDRAATMTAEAGRVAEPRRLADLLSARDRPADGKWQAILIRAR</sequence>
<feature type="signal peptide" evidence="7">
    <location>
        <begin position="1"/>
        <end position="24"/>
    </location>
</feature>
<evidence type="ECO:0000256" key="1">
    <source>
        <dbReference type="ARBA" id="ARBA00022670"/>
    </source>
</evidence>
<dbReference type="PANTHER" id="PTHR22726">
    <property type="entry name" value="METALLOENDOPEPTIDASE OMA1"/>
    <property type="match status" value="1"/>
</dbReference>
<evidence type="ECO:0000256" key="2">
    <source>
        <dbReference type="ARBA" id="ARBA00022723"/>
    </source>
</evidence>
<evidence type="ECO:0000259" key="8">
    <source>
        <dbReference type="Pfam" id="PF00595"/>
    </source>
</evidence>
<feature type="domain" description="PDZ" evidence="8">
    <location>
        <begin position="75"/>
        <end position="122"/>
    </location>
</feature>
<keyword evidence="3 6" id="KW-0378">Hydrolase</keyword>
<feature type="domain" description="Peptidase M48" evidence="9">
    <location>
        <begin position="193"/>
        <end position="231"/>
    </location>
</feature>
<keyword evidence="5 6" id="KW-0482">Metalloprotease</keyword>
<keyword evidence="11" id="KW-1185">Reference proteome</keyword>
<organism evidence="10 11">
    <name type="scientific">Sphingomonas yantingensis</name>
    <dbReference type="NCBI Taxonomy" id="1241761"/>
    <lineage>
        <taxon>Bacteria</taxon>
        <taxon>Pseudomonadati</taxon>
        <taxon>Pseudomonadota</taxon>
        <taxon>Alphaproteobacteria</taxon>
        <taxon>Sphingomonadales</taxon>
        <taxon>Sphingomonadaceae</taxon>
        <taxon>Sphingomonas</taxon>
    </lineage>
</organism>
<feature type="chain" id="PRO_5030709079" description="Peptidase M48 family protein" evidence="7">
    <location>
        <begin position="25"/>
        <end position="341"/>
    </location>
</feature>
<evidence type="ECO:0000313" key="11">
    <source>
        <dbReference type="Proteomes" id="UP000557739"/>
    </source>
</evidence>
<dbReference type="RefSeq" id="WP_184029383.1">
    <property type="nucleotide sequence ID" value="NZ_JACIJJ010000004.1"/>
</dbReference>
<dbReference type="CDD" id="cd07342">
    <property type="entry name" value="M48C_Oma1_like"/>
    <property type="match status" value="1"/>
</dbReference>
<dbReference type="GO" id="GO:0046872">
    <property type="term" value="F:metal ion binding"/>
    <property type="evidence" value="ECO:0007669"/>
    <property type="project" value="UniProtKB-KW"/>
</dbReference>
<dbReference type="InterPro" id="IPR001915">
    <property type="entry name" value="Peptidase_M48"/>
</dbReference>
<dbReference type="SUPFAM" id="SSF50156">
    <property type="entry name" value="PDZ domain-like"/>
    <property type="match status" value="1"/>
</dbReference>
<dbReference type="Gene3D" id="2.30.42.10">
    <property type="match status" value="1"/>
</dbReference>
<dbReference type="GO" id="GO:0016020">
    <property type="term" value="C:membrane"/>
    <property type="evidence" value="ECO:0007669"/>
    <property type="project" value="TreeGrafter"/>
</dbReference>
<evidence type="ECO:0000259" key="9">
    <source>
        <dbReference type="Pfam" id="PF01435"/>
    </source>
</evidence>
<reference evidence="10 11" key="1">
    <citation type="submission" date="2020-08" db="EMBL/GenBank/DDBJ databases">
        <title>Genomic Encyclopedia of Type Strains, Phase IV (KMG-IV): sequencing the most valuable type-strain genomes for metagenomic binning, comparative biology and taxonomic classification.</title>
        <authorList>
            <person name="Goeker M."/>
        </authorList>
    </citation>
    <scope>NUCLEOTIDE SEQUENCE [LARGE SCALE GENOMIC DNA]</scope>
    <source>
        <strain evidence="10 11">DSM 27244</strain>
    </source>
</reference>
<keyword evidence="1 6" id="KW-0645">Protease</keyword>
<dbReference type="InterPro" id="IPR036034">
    <property type="entry name" value="PDZ_sf"/>
</dbReference>
<dbReference type="Pfam" id="PF01435">
    <property type="entry name" value="Peptidase_M48"/>
    <property type="match status" value="1"/>
</dbReference>
<evidence type="ECO:0000256" key="3">
    <source>
        <dbReference type="ARBA" id="ARBA00022801"/>
    </source>
</evidence>
<dbReference type="EMBL" id="JACIJJ010000004">
    <property type="protein sequence ID" value="MBB5699380.1"/>
    <property type="molecule type" value="Genomic_DNA"/>
</dbReference>
<dbReference type="Pfam" id="PF00595">
    <property type="entry name" value="PDZ"/>
    <property type="match status" value="1"/>
</dbReference>
<dbReference type="InterPro" id="IPR001478">
    <property type="entry name" value="PDZ"/>
</dbReference>
<dbReference type="GO" id="GO:0004222">
    <property type="term" value="F:metalloendopeptidase activity"/>
    <property type="evidence" value="ECO:0007669"/>
    <property type="project" value="InterPro"/>
</dbReference>
<keyword evidence="2" id="KW-0479">Metal-binding</keyword>
<dbReference type="Proteomes" id="UP000557739">
    <property type="component" value="Unassembled WGS sequence"/>
</dbReference>
<evidence type="ECO:0000256" key="6">
    <source>
        <dbReference type="RuleBase" id="RU003983"/>
    </source>
</evidence>
<name>A0A7W9ARP4_9SPHN</name>
<accession>A0A7W9ARP4</accession>
<evidence type="ECO:0000256" key="5">
    <source>
        <dbReference type="ARBA" id="ARBA00023049"/>
    </source>
</evidence>
<dbReference type="GO" id="GO:0051603">
    <property type="term" value="P:proteolysis involved in protein catabolic process"/>
    <property type="evidence" value="ECO:0007669"/>
    <property type="project" value="TreeGrafter"/>
</dbReference>
<evidence type="ECO:0000256" key="7">
    <source>
        <dbReference type="SAM" id="SignalP"/>
    </source>
</evidence>
<evidence type="ECO:0000256" key="4">
    <source>
        <dbReference type="ARBA" id="ARBA00022833"/>
    </source>
</evidence>